<dbReference type="Gene3D" id="3.90.25.10">
    <property type="entry name" value="UDP-galactose 4-epimerase, domain 1"/>
    <property type="match status" value="1"/>
</dbReference>
<sequence>MALTATVDVELKIRHSVPQRREPTKWRRIMYAITGITGKVGGAMARALLAAGQPVRAIVRDATKGRQWAALGCDVAIATMEDAEALTQAFKGATAVFILPPPVFDPEPFYPEAQAVIDSVATALRAAKPARVVCLSTVGADAVQDNLLSQHTKMETALSALPLALTLLRPAWFLDNVAWDVSSARGAGLIHSFLAPTGRALPMVAAEDVGRVAATLIQQDWSGTRIVELEGPERVSPDDLAAAFTTVLGKPVRAVPVPRETWEALFRSQGMRNPQPRMRMLDGFNEGWIAFADEARTIKATISATTVVQALVAGEGA</sequence>
<dbReference type="AlphaFoldDB" id="A0A3M9XDL5"/>
<dbReference type="InterPro" id="IPR008030">
    <property type="entry name" value="NmrA-like"/>
</dbReference>
<dbReference type="PANTHER" id="PTHR43162:SF1">
    <property type="entry name" value="PRESTALK A DIFFERENTIATION PROTEIN A"/>
    <property type="match status" value="1"/>
</dbReference>
<feature type="domain" description="NmrA-like" evidence="1">
    <location>
        <begin position="32"/>
        <end position="265"/>
    </location>
</feature>
<organism evidence="2 3">
    <name type="scientific">Mesorhizobium japonicum</name>
    <dbReference type="NCBI Taxonomy" id="2066070"/>
    <lineage>
        <taxon>Bacteria</taxon>
        <taxon>Pseudomonadati</taxon>
        <taxon>Pseudomonadota</taxon>
        <taxon>Alphaproteobacteria</taxon>
        <taxon>Hyphomicrobiales</taxon>
        <taxon>Phyllobacteriaceae</taxon>
        <taxon>Mesorhizobium</taxon>
    </lineage>
</organism>
<protein>
    <submittedName>
        <fullName evidence="2">NmrA family transcriptional regulator</fullName>
    </submittedName>
</protein>
<evidence type="ECO:0000259" key="1">
    <source>
        <dbReference type="Pfam" id="PF05368"/>
    </source>
</evidence>
<dbReference type="InterPro" id="IPR051604">
    <property type="entry name" value="Ergot_Alk_Oxidoreductase"/>
</dbReference>
<dbReference type="PANTHER" id="PTHR43162">
    <property type="match status" value="1"/>
</dbReference>
<dbReference type="Proteomes" id="UP000275436">
    <property type="component" value="Unassembled WGS sequence"/>
</dbReference>
<name>A0A3M9XDL5_9HYPH</name>
<proteinExistence type="predicted"/>
<evidence type="ECO:0000313" key="3">
    <source>
        <dbReference type="Proteomes" id="UP000275436"/>
    </source>
</evidence>
<dbReference type="Gene3D" id="3.40.50.720">
    <property type="entry name" value="NAD(P)-binding Rossmann-like Domain"/>
    <property type="match status" value="1"/>
</dbReference>
<dbReference type="InterPro" id="IPR036291">
    <property type="entry name" value="NAD(P)-bd_dom_sf"/>
</dbReference>
<dbReference type="EMBL" id="QKOD01000002">
    <property type="protein sequence ID" value="RNJ45981.1"/>
    <property type="molecule type" value="Genomic_DNA"/>
</dbReference>
<evidence type="ECO:0000313" key="2">
    <source>
        <dbReference type="EMBL" id="RNJ45981.1"/>
    </source>
</evidence>
<dbReference type="SUPFAM" id="SSF51735">
    <property type="entry name" value="NAD(P)-binding Rossmann-fold domains"/>
    <property type="match status" value="1"/>
</dbReference>
<gene>
    <name evidence="2" type="ORF">DNR46_11200</name>
</gene>
<accession>A0A3M9XDL5</accession>
<comment type="caution">
    <text evidence="2">The sequence shown here is derived from an EMBL/GenBank/DDBJ whole genome shotgun (WGS) entry which is preliminary data.</text>
</comment>
<reference evidence="2 3" key="1">
    <citation type="journal article" date="2018" name="Mol. Plant Microbe Interact.">
        <title>Taxonomically Different Co-Microsymbionts of a Relict Legume, Oxytropis popoviana, Have Complementary Sets of Symbiotic Genes and Together Increase the Efficiency of Plant Nodulation.</title>
        <authorList>
            <person name="Safronova V."/>
            <person name="Belimov A."/>
            <person name="Sazanova A."/>
            <person name="Chirak E."/>
            <person name="Verkhozina A."/>
            <person name="Kuznetsova I."/>
            <person name="Andronov E."/>
            <person name="Puhalsky J."/>
            <person name="Tikhonovich I."/>
        </authorList>
    </citation>
    <scope>NUCLEOTIDE SEQUENCE [LARGE SCALE GENOMIC DNA]</scope>
    <source>
        <strain evidence="2 3">Opo-235</strain>
    </source>
</reference>
<dbReference type="Pfam" id="PF05368">
    <property type="entry name" value="NmrA"/>
    <property type="match status" value="1"/>
</dbReference>